<keyword evidence="5" id="KW-0547">Nucleotide-binding</keyword>
<dbReference type="InterPro" id="IPR005116">
    <property type="entry name" value="Transp-assoc_OB_typ1"/>
</dbReference>
<dbReference type="SMART" id="SM00382">
    <property type="entry name" value="AAA"/>
    <property type="match status" value="1"/>
</dbReference>
<dbReference type="GO" id="GO:0140359">
    <property type="term" value="F:ABC-type transporter activity"/>
    <property type="evidence" value="ECO:0007669"/>
    <property type="project" value="InterPro"/>
</dbReference>
<accession>A0AAE9ZFF0</accession>
<dbReference type="InterPro" id="IPR003439">
    <property type="entry name" value="ABC_transporter-like_ATP-bd"/>
</dbReference>
<dbReference type="GO" id="GO:0005524">
    <property type="term" value="F:ATP binding"/>
    <property type="evidence" value="ECO:0007669"/>
    <property type="project" value="UniProtKB-KW"/>
</dbReference>
<evidence type="ECO:0000256" key="6">
    <source>
        <dbReference type="ARBA" id="ARBA00022840"/>
    </source>
</evidence>
<dbReference type="PROSITE" id="PS00211">
    <property type="entry name" value="ABC_TRANSPORTER_1"/>
    <property type="match status" value="1"/>
</dbReference>
<dbReference type="PANTHER" id="PTHR43514:SF4">
    <property type="entry name" value="ABC TRANSPORTER I FAMILY MEMBER 10"/>
    <property type="match status" value="1"/>
</dbReference>
<dbReference type="GO" id="GO:0016887">
    <property type="term" value="F:ATP hydrolysis activity"/>
    <property type="evidence" value="ECO:0007669"/>
    <property type="project" value="InterPro"/>
</dbReference>
<dbReference type="InterPro" id="IPR003593">
    <property type="entry name" value="AAA+_ATPase"/>
</dbReference>
<evidence type="ECO:0000256" key="7">
    <source>
        <dbReference type="ARBA" id="ARBA00022967"/>
    </source>
</evidence>
<feature type="domain" description="Mop" evidence="11">
    <location>
        <begin position="298"/>
        <end position="365"/>
    </location>
</feature>
<evidence type="ECO:0000256" key="4">
    <source>
        <dbReference type="ARBA" id="ARBA00022519"/>
    </source>
</evidence>
<keyword evidence="2" id="KW-1003">Cell membrane</keyword>
<gene>
    <name evidence="12" type="primary">modC</name>
    <name evidence="12" type="ORF">PUV54_00890</name>
</gene>
<dbReference type="InterPro" id="IPR017871">
    <property type="entry name" value="ABC_transporter-like_CS"/>
</dbReference>
<dbReference type="Gene3D" id="3.40.50.300">
    <property type="entry name" value="P-loop containing nucleotide triphosphate hydrolases"/>
    <property type="match status" value="1"/>
</dbReference>
<dbReference type="SUPFAM" id="SSF52540">
    <property type="entry name" value="P-loop containing nucleoside triphosphate hydrolases"/>
    <property type="match status" value="1"/>
</dbReference>
<evidence type="ECO:0000256" key="8">
    <source>
        <dbReference type="ARBA" id="ARBA00023136"/>
    </source>
</evidence>
<dbReference type="Gene3D" id="2.40.50.100">
    <property type="match status" value="1"/>
</dbReference>
<keyword evidence="1" id="KW-0813">Transport</keyword>
<evidence type="ECO:0000256" key="5">
    <source>
        <dbReference type="ARBA" id="ARBA00022741"/>
    </source>
</evidence>
<keyword evidence="8" id="KW-0472">Membrane</keyword>
<evidence type="ECO:0000256" key="9">
    <source>
        <dbReference type="PROSITE-ProRule" id="PRU01213"/>
    </source>
</evidence>
<evidence type="ECO:0000256" key="1">
    <source>
        <dbReference type="ARBA" id="ARBA00022448"/>
    </source>
</evidence>
<dbReference type="Pfam" id="PF00005">
    <property type="entry name" value="ABC_tran"/>
    <property type="match status" value="1"/>
</dbReference>
<dbReference type="RefSeq" id="WP_274493629.1">
    <property type="nucleotide sequence ID" value="NZ_CP118166.1"/>
</dbReference>
<evidence type="ECO:0000259" key="10">
    <source>
        <dbReference type="PROSITE" id="PS50893"/>
    </source>
</evidence>
<dbReference type="AlphaFoldDB" id="A0AAE9ZFF0"/>
<dbReference type="InterPro" id="IPR011868">
    <property type="entry name" value="ModC_ABC_ATP-bd"/>
</dbReference>
<dbReference type="Pfam" id="PF03459">
    <property type="entry name" value="TOBE"/>
    <property type="match status" value="1"/>
</dbReference>
<organism evidence="12 13">
    <name type="scientific">Hyphococcus flavus</name>
    <dbReference type="NCBI Taxonomy" id="1866326"/>
    <lineage>
        <taxon>Bacteria</taxon>
        <taxon>Pseudomonadati</taxon>
        <taxon>Pseudomonadota</taxon>
        <taxon>Alphaproteobacteria</taxon>
        <taxon>Parvularculales</taxon>
        <taxon>Parvularculaceae</taxon>
        <taxon>Hyphococcus</taxon>
    </lineage>
</organism>
<dbReference type="SUPFAM" id="SSF50331">
    <property type="entry name" value="MOP-like"/>
    <property type="match status" value="1"/>
</dbReference>
<dbReference type="GO" id="GO:0015098">
    <property type="term" value="F:molybdate ion transmembrane transporter activity"/>
    <property type="evidence" value="ECO:0007669"/>
    <property type="project" value="InterPro"/>
</dbReference>
<dbReference type="InterPro" id="IPR008995">
    <property type="entry name" value="Mo/tungstate-bd_C_term_dom"/>
</dbReference>
<dbReference type="EMBL" id="CP118166">
    <property type="protein sequence ID" value="WDI31742.1"/>
    <property type="molecule type" value="Genomic_DNA"/>
</dbReference>
<evidence type="ECO:0000256" key="3">
    <source>
        <dbReference type="ARBA" id="ARBA00022505"/>
    </source>
</evidence>
<keyword evidence="7" id="KW-1278">Translocase</keyword>
<evidence type="ECO:0000259" key="11">
    <source>
        <dbReference type="PROSITE" id="PS51866"/>
    </source>
</evidence>
<keyword evidence="6 12" id="KW-0067">ATP-binding</keyword>
<protein>
    <submittedName>
        <fullName evidence="12">Molybdenum ABC transporter ATP-binding protein</fullName>
    </submittedName>
</protein>
<dbReference type="PANTHER" id="PTHR43514">
    <property type="entry name" value="ABC TRANSPORTER I FAMILY MEMBER 10"/>
    <property type="match status" value="1"/>
</dbReference>
<dbReference type="InterPro" id="IPR004606">
    <property type="entry name" value="Mop_domain"/>
</dbReference>
<keyword evidence="4" id="KW-0997">Cell inner membrane</keyword>
<dbReference type="InterPro" id="IPR027417">
    <property type="entry name" value="P-loop_NTPase"/>
</dbReference>
<evidence type="ECO:0000313" key="12">
    <source>
        <dbReference type="EMBL" id="WDI31742.1"/>
    </source>
</evidence>
<feature type="domain" description="ABC transporter" evidence="10">
    <location>
        <begin position="5"/>
        <end position="237"/>
    </location>
</feature>
<keyword evidence="3 9" id="KW-0500">Molybdenum</keyword>
<evidence type="ECO:0000313" key="13">
    <source>
        <dbReference type="Proteomes" id="UP001214043"/>
    </source>
</evidence>
<dbReference type="GO" id="GO:0016020">
    <property type="term" value="C:membrane"/>
    <property type="evidence" value="ECO:0007669"/>
    <property type="project" value="InterPro"/>
</dbReference>
<keyword evidence="13" id="KW-1185">Reference proteome</keyword>
<dbReference type="InterPro" id="IPR050334">
    <property type="entry name" value="Molybdenum_import_ModC"/>
</dbReference>
<dbReference type="PROSITE" id="PS50893">
    <property type="entry name" value="ABC_TRANSPORTER_2"/>
    <property type="match status" value="1"/>
</dbReference>
<name>A0AAE9ZFF0_9PROT</name>
<proteinExistence type="predicted"/>
<reference evidence="12" key="1">
    <citation type="submission" date="2023-02" db="EMBL/GenBank/DDBJ databases">
        <title>Genome sequence of Hyphococcus flavus.</title>
        <authorList>
            <person name="Rong J.-C."/>
            <person name="Zhao Q."/>
            <person name="Yi M."/>
            <person name="Wu J.-Y."/>
        </authorList>
    </citation>
    <scope>NUCLEOTIDE SEQUENCE</scope>
    <source>
        <strain evidence="12">MCCC 1K03223</strain>
    </source>
</reference>
<sequence>MSDETLSIDIEKKLSGFTLLVKRALPLAGATAVFGPSGAGKTMLMRLIAGFEPPDKGRIKMGGTVWCDADKKICLAPHVRPVGYMFQEGRLFSHLSVRGNLNYAEKRNTSHEKGYTQNDIINSFALSSLLERRIQTLSGGERQRVALARTLLSRPKLLLLDEPLAALDRKRKNEILPYLKDLPAKFGVPTIFISHDIEEVSQLADQVLVLLNGRVQEYDSALKVISNLDLEPLTGHHESSALLEGVVSGHDQRLLLTRVSIGDASLTLPINADLAAGSTIRLRIKAQDVAIATSEPHDISIRNVIPGKIRSLQASDQSPYVETLIDIGHAQLRAQITQAATEALNLEDGKSVFALIKSVRIDGGR</sequence>
<dbReference type="PROSITE" id="PS51866">
    <property type="entry name" value="MOP"/>
    <property type="match status" value="1"/>
</dbReference>
<dbReference type="KEGG" id="hfl:PUV54_00890"/>
<dbReference type="NCBIfam" id="TIGR02142">
    <property type="entry name" value="modC_ABC"/>
    <property type="match status" value="1"/>
</dbReference>
<evidence type="ECO:0000256" key="2">
    <source>
        <dbReference type="ARBA" id="ARBA00022475"/>
    </source>
</evidence>
<dbReference type="Proteomes" id="UP001214043">
    <property type="component" value="Chromosome"/>
</dbReference>